<evidence type="ECO:0000259" key="1">
    <source>
        <dbReference type="Pfam" id="PF10119"/>
    </source>
</evidence>
<feature type="domain" description="Methyltransferase regulatory" evidence="1">
    <location>
        <begin position="216"/>
        <end position="299"/>
    </location>
</feature>
<dbReference type="RefSeq" id="WP_152840206.1">
    <property type="nucleotide sequence ID" value="NZ_WHUG01000010.1"/>
</dbReference>
<dbReference type="GO" id="GO:0008168">
    <property type="term" value="F:methyltransferase activity"/>
    <property type="evidence" value="ECO:0007669"/>
    <property type="project" value="UniProtKB-KW"/>
</dbReference>
<dbReference type="AlphaFoldDB" id="A0A6A7N7E4"/>
<gene>
    <name evidence="2" type="ORF">GEV02_22580</name>
</gene>
<reference evidence="2 3" key="1">
    <citation type="submission" date="2019-10" db="EMBL/GenBank/DDBJ databases">
        <title>Two novel species isolated from a subtropical stream in China.</title>
        <authorList>
            <person name="Lu H."/>
        </authorList>
    </citation>
    <scope>NUCLEOTIDE SEQUENCE [LARGE SCALE GENOMIC DNA]</scope>
    <source>
        <strain evidence="2 3">FT29W</strain>
    </source>
</reference>
<keyword evidence="2" id="KW-0489">Methyltransferase</keyword>
<proteinExistence type="predicted"/>
<evidence type="ECO:0000313" key="3">
    <source>
        <dbReference type="Proteomes" id="UP000440498"/>
    </source>
</evidence>
<dbReference type="EMBL" id="WHUG01000010">
    <property type="protein sequence ID" value="MQA40929.1"/>
    <property type="molecule type" value="Genomic_DNA"/>
</dbReference>
<comment type="caution">
    <text evidence="2">The sequence shown here is derived from an EMBL/GenBank/DDBJ whole genome shotgun (WGS) entry which is preliminary data.</text>
</comment>
<dbReference type="InterPro" id="IPR029063">
    <property type="entry name" value="SAM-dependent_MTases_sf"/>
</dbReference>
<sequence length="511" mass="56425">MTDWTSGYVADIGYTYGYYDWVNPLRVKLALLKAGLVLPNTATACELGFGQGVSVNIHGASSPIRWYGTDFNPAQASYAQELAACVEDGPRLYDQSFAEFCGRDDLPDFDFIALHGIWSWISDENRAVIVDFVRRKLKTGGVLYISYNTQPGFASMVPVRNLMTQHASVMAPAGAGAVAKVDGAIAFTNRLMATNPLFARLNPQIAERLKKMESHDRHYLAHEYFNRDWLPMSFADMAGWLSEAKLDFACSAAYSELVPALQITPEQHAFISEIPDEVLRESVFDFMICQQFRRDYWVKGKRRLQAIEYAEQLRAHRVILCERADAIKLTATGALGEGTLNASIYPPLINLLSDHAVRSIGDIEAALRGQGITLAQIHEACLLLADKGALANAQDPSVAAARRPQTELLNQRLRRQARGDGEVSGLASPVTGAGVAVNRFQQLFISAMAEGRQQPSEWAYHAWQVLKASQQTITKQGVTLVGDEENLAELSSQASEFRDQRLPLLRALGVV</sequence>
<dbReference type="SUPFAM" id="SSF53335">
    <property type="entry name" value="S-adenosyl-L-methionine-dependent methyltransferases"/>
    <property type="match status" value="1"/>
</dbReference>
<evidence type="ECO:0000313" key="2">
    <source>
        <dbReference type="EMBL" id="MQA40929.1"/>
    </source>
</evidence>
<accession>A0A6A7N7E4</accession>
<keyword evidence="3" id="KW-1185">Reference proteome</keyword>
<dbReference type="Pfam" id="PF10119">
    <property type="entry name" value="MethyTransf_Reg"/>
    <property type="match status" value="1"/>
</dbReference>
<dbReference type="CDD" id="cd02440">
    <property type="entry name" value="AdoMet_MTases"/>
    <property type="match status" value="1"/>
</dbReference>
<name>A0A6A7N7E4_9BURK</name>
<organism evidence="2 3">
    <name type="scientific">Rugamonas aquatica</name>
    <dbReference type="NCBI Taxonomy" id="2743357"/>
    <lineage>
        <taxon>Bacteria</taxon>
        <taxon>Pseudomonadati</taxon>
        <taxon>Pseudomonadota</taxon>
        <taxon>Betaproteobacteria</taxon>
        <taxon>Burkholderiales</taxon>
        <taxon>Oxalobacteraceae</taxon>
        <taxon>Telluria group</taxon>
        <taxon>Rugamonas</taxon>
    </lineage>
</organism>
<dbReference type="InterPro" id="IPR018773">
    <property type="entry name" value="MeTrfase_reg_dom_prd"/>
</dbReference>
<dbReference type="Proteomes" id="UP000440498">
    <property type="component" value="Unassembled WGS sequence"/>
</dbReference>
<dbReference type="GO" id="GO:0032259">
    <property type="term" value="P:methylation"/>
    <property type="evidence" value="ECO:0007669"/>
    <property type="project" value="UniProtKB-KW"/>
</dbReference>
<dbReference type="Gene3D" id="3.40.50.150">
    <property type="entry name" value="Vaccinia Virus protein VP39"/>
    <property type="match status" value="1"/>
</dbReference>
<keyword evidence="2" id="KW-0808">Transferase</keyword>
<protein>
    <submittedName>
        <fullName evidence="2">Methyltransferase</fullName>
    </submittedName>
</protein>